<name>A0A2Y9BAC5_9RHOB</name>
<feature type="domain" description="EAL" evidence="2">
    <location>
        <begin position="127"/>
        <end position="377"/>
    </location>
</feature>
<keyword evidence="5" id="KW-1185">Reference proteome</keyword>
<dbReference type="SMART" id="SM00052">
    <property type="entry name" value="EAL"/>
    <property type="match status" value="1"/>
</dbReference>
<dbReference type="Pfam" id="PF00563">
    <property type="entry name" value="EAL"/>
    <property type="match status" value="1"/>
</dbReference>
<reference evidence="3 5" key="2">
    <citation type="submission" date="2018-03" db="EMBL/GenBank/DDBJ databases">
        <title>Genomic Encyclopedia of Archaeal and Bacterial Type Strains, Phase II (KMG-II): from individual species to whole genera.</title>
        <authorList>
            <person name="Goeker M."/>
        </authorList>
    </citation>
    <scope>NUCLEOTIDE SEQUENCE [LARGE SCALE GENOMIC DNA]</scope>
    <source>
        <strain evidence="3 5">DSM 25227</strain>
    </source>
</reference>
<sequence length="414" mass="45171">MRDLIDRSDWDTTLRLFGRIEDALRRAVPCHAELACMDEGRFLVLLPATPICEATEIVETLRQIGGLALVDDGTGWKTRTLSAGLVQSGQGESRRRAILRCGTEVARARAFGGDRLMREQSRPAATVCPSRDEIEADLASGALRHHVQPIVDLQTGHIAGLEALLRWTRDNARKMAPGEFVDVLDRIPNYMTDLVPRLLDHVAAPLLARPGPFLTINITGAVLDGAGSASCRWLKSVLERVPPDRIVVEIVENAIIARPSRAEELVKNLRAQGVRVALDDFGTGLSNLDRLRTMQVDILKLDRGFVSDLGSTGREETILRNLARMAEELGMSLWAEGIETEAQRQAVADLGIRYGQGYLLGRPGPPEDWAPRLGVPVCLIPGPPCASGRAREARRPANSPAPRRARSRGAPATA</sequence>
<proteinExistence type="predicted"/>
<dbReference type="PANTHER" id="PTHR33121:SF70">
    <property type="entry name" value="SIGNALING PROTEIN YKOW"/>
    <property type="match status" value="1"/>
</dbReference>
<dbReference type="CDD" id="cd01948">
    <property type="entry name" value="EAL"/>
    <property type="match status" value="1"/>
</dbReference>
<dbReference type="EMBL" id="UETC01000017">
    <property type="protein sequence ID" value="SSA51199.1"/>
    <property type="molecule type" value="Genomic_DNA"/>
</dbReference>
<evidence type="ECO:0000313" key="6">
    <source>
        <dbReference type="Proteomes" id="UP000251571"/>
    </source>
</evidence>
<evidence type="ECO:0000313" key="4">
    <source>
        <dbReference type="EMBL" id="SSA51199.1"/>
    </source>
</evidence>
<reference evidence="4 6" key="1">
    <citation type="submission" date="2016-10" db="EMBL/GenBank/DDBJ databases">
        <authorList>
            <person name="Cai Z."/>
        </authorList>
    </citation>
    <scope>NUCLEOTIDE SEQUENCE [LARGE SCALE GENOMIC DNA]</scope>
    <source>
        <strain evidence="4 6">DSM 25227</strain>
    </source>
</reference>
<dbReference type="RefSeq" id="WP_170125519.1">
    <property type="nucleotide sequence ID" value="NZ_QGDJ01000017.1"/>
</dbReference>
<evidence type="ECO:0000313" key="3">
    <source>
        <dbReference type="EMBL" id="PWJ12096.1"/>
    </source>
</evidence>
<dbReference type="PROSITE" id="PS50883">
    <property type="entry name" value="EAL"/>
    <property type="match status" value="1"/>
</dbReference>
<evidence type="ECO:0000313" key="5">
    <source>
        <dbReference type="Proteomes" id="UP000245839"/>
    </source>
</evidence>
<dbReference type="InterPro" id="IPR050706">
    <property type="entry name" value="Cyclic-di-GMP_PDE-like"/>
</dbReference>
<feature type="region of interest" description="Disordered" evidence="1">
    <location>
        <begin position="386"/>
        <end position="414"/>
    </location>
</feature>
<gene>
    <name evidence="3" type="ORF">BCF38_11728</name>
    <name evidence="4" type="ORF">SAMN05421539_11728</name>
</gene>
<dbReference type="Proteomes" id="UP000245839">
    <property type="component" value="Unassembled WGS sequence"/>
</dbReference>
<accession>A0A2Y9BAC5</accession>
<dbReference type="GO" id="GO:0071111">
    <property type="term" value="F:cyclic-guanylate-specific phosphodiesterase activity"/>
    <property type="evidence" value="ECO:0007669"/>
    <property type="project" value="InterPro"/>
</dbReference>
<dbReference type="InterPro" id="IPR035919">
    <property type="entry name" value="EAL_sf"/>
</dbReference>
<feature type="compositionally biased region" description="Low complexity" evidence="1">
    <location>
        <begin position="396"/>
        <end position="414"/>
    </location>
</feature>
<dbReference type="Gene3D" id="3.20.20.450">
    <property type="entry name" value="EAL domain"/>
    <property type="match status" value="1"/>
</dbReference>
<dbReference type="Proteomes" id="UP000251571">
    <property type="component" value="Unassembled WGS sequence"/>
</dbReference>
<dbReference type="SUPFAM" id="SSF141868">
    <property type="entry name" value="EAL domain-like"/>
    <property type="match status" value="1"/>
</dbReference>
<dbReference type="EMBL" id="QGDJ01000017">
    <property type="protein sequence ID" value="PWJ12096.1"/>
    <property type="molecule type" value="Genomic_DNA"/>
</dbReference>
<dbReference type="InterPro" id="IPR001633">
    <property type="entry name" value="EAL_dom"/>
</dbReference>
<evidence type="ECO:0000259" key="2">
    <source>
        <dbReference type="PROSITE" id="PS50883"/>
    </source>
</evidence>
<dbReference type="AlphaFoldDB" id="A0A2Y9BAC5"/>
<organism evidence="4 6">
    <name type="scientific">Jannaschia seohaensis</name>
    <dbReference type="NCBI Taxonomy" id="475081"/>
    <lineage>
        <taxon>Bacteria</taxon>
        <taxon>Pseudomonadati</taxon>
        <taxon>Pseudomonadota</taxon>
        <taxon>Alphaproteobacteria</taxon>
        <taxon>Rhodobacterales</taxon>
        <taxon>Roseobacteraceae</taxon>
        <taxon>Jannaschia</taxon>
    </lineage>
</organism>
<evidence type="ECO:0000256" key="1">
    <source>
        <dbReference type="SAM" id="MobiDB-lite"/>
    </source>
</evidence>
<protein>
    <submittedName>
        <fullName evidence="4">EAL domain, c-di-GMP-specific phosphodiesterase class I (Or its enzymatically inactive variant)</fullName>
    </submittedName>
    <submittedName>
        <fullName evidence="3">EAL domain-containing protein (Putative c-di-GMP-specific phosphodiesterase class I)</fullName>
    </submittedName>
</protein>
<dbReference type="PANTHER" id="PTHR33121">
    <property type="entry name" value="CYCLIC DI-GMP PHOSPHODIESTERASE PDEF"/>
    <property type="match status" value="1"/>
</dbReference>